<evidence type="ECO:0000256" key="2">
    <source>
        <dbReference type="ARBA" id="ARBA00023015"/>
    </source>
</evidence>
<dbReference type="CDD" id="cd00067">
    <property type="entry name" value="GAL4"/>
    <property type="match status" value="1"/>
</dbReference>
<sequence length="537" mass="60608">MVDKRRQMKACIPCAKLKIRCEFAPPSQKCNRCVRLGRECQKQAPGAHSNPNKRNWTNHESEIRRLETMVNSMSHLVASRTSDSVTPPDFMQPNSPTDLSAVFEPVTNCGDPEGFRCIKLFTEEIAPMFPFVVVPPEINAGQLRREKPLLYKCLLMVTCQNDVSRQTNLARAIGDDIFYCLDRKERSLSILQAIVVYVGWTHVHQHQGGAGFLIPVHLALAIVTELRIDEEAQHKSNISAGALRGIWKKEPSRVRTLEERRAYLGVLWMASMINICFHKMVTPRFTKYTDDCCRVLEAAQDHPNDVYLVELVRMLKLAHRVDKVVYQDALDVTSEMSLPLVMVIGALQDEVALPTKFKPSDPVQAVLSQLSQKMLELHLCKLAIEDAYFPPQSPHTRFRADLLVACLSTIDALLDTFCDIPSLALLSLPYGYWGIVGHAIKIHSRLSDVKYGPWSPTVDPRRTFERLAQKMEEANAAGQNATPPRRMPEFYEQIVAKLRNLGEVNPNDTGHEAFQTGGVLLDHDMMGGILFDLLDWV</sequence>
<evidence type="ECO:0000256" key="5">
    <source>
        <dbReference type="ARBA" id="ARBA00023242"/>
    </source>
</evidence>
<dbReference type="GeneID" id="28763995"/>
<keyword evidence="8" id="KW-1185">Reference proteome</keyword>
<dbReference type="PANTHER" id="PTHR31845:SF10">
    <property type="entry name" value="ZN(II)2CYS6 TRANSCRIPTION FACTOR (EUROFUNG)"/>
    <property type="match status" value="1"/>
</dbReference>
<dbReference type="InterPro" id="IPR001138">
    <property type="entry name" value="Zn2Cys6_DnaBD"/>
</dbReference>
<dbReference type="EMBL" id="KV441560">
    <property type="protein sequence ID" value="OAF99968.1"/>
    <property type="molecule type" value="Genomic_DNA"/>
</dbReference>
<dbReference type="InterPro" id="IPR051089">
    <property type="entry name" value="prtT"/>
</dbReference>
<dbReference type="PANTHER" id="PTHR31845">
    <property type="entry name" value="FINGER DOMAIN PROTEIN, PUTATIVE-RELATED"/>
    <property type="match status" value="1"/>
</dbReference>
<dbReference type="PROSITE" id="PS50048">
    <property type="entry name" value="ZN2_CY6_FUNGAL_2"/>
    <property type="match status" value="1"/>
</dbReference>
<dbReference type="InParanoid" id="A0A177BZ44"/>
<accession>A0A177BZ44</accession>
<reference evidence="7 8" key="1">
    <citation type="submission" date="2016-05" db="EMBL/GenBank/DDBJ databases">
        <title>Comparative analysis of secretome profiles of manganese(II)-oxidizing ascomycete fungi.</title>
        <authorList>
            <consortium name="DOE Joint Genome Institute"/>
            <person name="Zeiner C.A."/>
            <person name="Purvine S.O."/>
            <person name="Zink E.M."/>
            <person name="Wu S."/>
            <person name="Pasa-Tolic L."/>
            <person name="Chaput D.L."/>
            <person name="Haridas S."/>
            <person name="Grigoriev I.V."/>
            <person name="Santelli C.M."/>
            <person name="Hansel C.M."/>
        </authorList>
    </citation>
    <scope>NUCLEOTIDE SEQUENCE [LARGE SCALE GENOMIC DNA]</scope>
    <source>
        <strain evidence="7 8">AP3s5-JAC2a</strain>
    </source>
</reference>
<evidence type="ECO:0000256" key="4">
    <source>
        <dbReference type="ARBA" id="ARBA00023163"/>
    </source>
</evidence>
<dbReference type="GO" id="GO:0005634">
    <property type="term" value="C:nucleus"/>
    <property type="evidence" value="ECO:0007669"/>
    <property type="project" value="UniProtKB-SubCell"/>
</dbReference>
<keyword evidence="5" id="KW-0539">Nucleus</keyword>
<protein>
    <recommendedName>
        <fullName evidence="6">Zn(2)-C6 fungal-type domain-containing protein</fullName>
    </recommendedName>
</protein>
<gene>
    <name evidence="7" type="ORF">CC84DRAFT_1180805</name>
</gene>
<dbReference type="AlphaFoldDB" id="A0A177BZ44"/>
<dbReference type="GO" id="GO:0000976">
    <property type="term" value="F:transcription cis-regulatory region binding"/>
    <property type="evidence" value="ECO:0007669"/>
    <property type="project" value="TreeGrafter"/>
</dbReference>
<dbReference type="GO" id="GO:0000981">
    <property type="term" value="F:DNA-binding transcription factor activity, RNA polymerase II-specific"/>
    <property type="evidence" value="ECO:0007669"/>
    <property type="project" value="InterPro"/>
</dbReference>
<dbReference type="RefSeq" id="XP_018030334.1">
    <property type="nucleotide sequence ID" value="XM_018180509.1"/>
</dbReference>
<evidence type="ECO:0000313" key="8">
    <source>
        <dbReference type="Proteomes" id="UP000077069"/>
    </source>
</evidence>
<name>A0A177BZ44_9PLEO</name>
<organism evidence="7 8">
    <name type="scientific">Paraphaeosphaeria sporulosa</name>
    <dbReference type="NCBI Taxonomy" id="1460663"/>
    <lineage>
        <taxon>Eukaryota</taxon>
        <taxon>Fungi</taxon>
        <taxon>Dikarya</taxon>
        <taxon>Ascomycota</taxon>
        <taxon>Pezizomycotina</taxon>
        <taxon>Dothideomycetes</taxon>
        <taxon>Pleosporomycetidae</taxon>
        <taxon>Pleosporales</taxon>
        <taxon>Massarineae</taxon>
        <taxon>Didymosphaeriaceae</taxon>
        <taxon>Paraphaeosphaeria</taxon>
    </lineage>
</organism>
<dbReference type="PROSITE" id="PS00463">
    <property type="entry name" value="ZN2_CY6_FUNGAL_1"/>
    <property type="match status" value="1"/>
</dbReference>
<evidence type="ECO:0000256" key="3">
    <source>
        <dbReference type="ARBA" id="ARBA00023125"/>
    </source>
</evidence>
<feature type="domain" description="Zn(2)-C6 fungal-type" evidence="6">
    <location>
        <begin position="10"/>
        <end position="42"/>
    </location>
</feature>
<keyword evidence="2" id="KW-0805">Transcription regulation</keyword>
<comment type="subcellular location">
    <subcellularLocation>
        <location evidence="1">Nucleus</location>
    </subcellularLocation>
</comment>
<proteinExistence type="predicted"/>
<keyword evidence="3" id="KW-0238">DNA-binding</keyword>
<dbReference type="OrthoDB" id="3770802at2759"/>
<dbReference type="STRING" id="1460663.A0A177BZ44"/>
<dbReference type="Proteomes" id="UP000077069">
    <property type="component" value="Unassembled WGS sequence"/>
</dbReference>
<evidence type="ECO:0000313" key="7">
    <source>
        <dbReference type="EMBL" id="OAF99968.1"/>
    </source>
</evidence>
<evidence type="ECO:0000256" key="1">
    <source>
        <dbReference type="ARBA" id="ARBA00004123"/>
    </source>
</evidence>
<dbReference type="Gene3D" id="4.10.240.10">
    <property type="entry name" value="Zn(2)-C6 fungal-type DNA-binding domain"/>
    <property type="match status" value="1"/>
</dbReference>
<keyword evidence="4" id="KW-0804">Transcription</keyword>
<dbReference type="SUPFAM" id="SSF57701">
    <property type="entry name" value="Zn2/Cys6 DNA-binding domain"/>
    <property type="match status" value="1"/>
</dbReference>
<dbReference type="InterPro" id="IPR036864">
    <property type="entry name" value="Zn2-C6_fun-type_DNA-bd_sf"/>
</dbReference>
<evidence type="ECO:0000259" key="6">
    <source>
        <dbReference type="PROSITE" id="PS50048"/>
    </source>
</evidence>
<dbReference type="GO" id="GO:0008270">
    <property type="term" value="F:zinc ion binding"/>
    <property type="evidence" value="ECO:0007669"/>
    <property type="project" value="InterPro"/>
</dbReference>
<dbReference type="SMART" id="SM00066">
    <property type="entry name" value="GAL4"/>
    <property type="match status" value="1"/>
</dbReference>